<evidence type="ECO:0000256" key="3">
    <source>
        <dbReference type="ARBA" id="ARBA00023163"/>
    </source>
</evidence>
<evidence type="ECO:0000313" key="6">
    <source>
        <dbReference type="EMBL" id="GGB01860.1"/>
    </source>
</evidence>
<keyword evidence="4" id="KW-1133">Transmembrane helix</keyword>
<dbReference type="PROSITE" id="PS00041">
    <property type="entry name" value="HTH_ARAC_FAMILY_1"/>
    <property type="match status" value="1"/>
</dbReference>
<keyword evidence="7" id="KW-1185">Reference proteome</keyword>
<keyword evidence="3" id="KW-0804">Transcription</keyword>
<dbReference type="EMBL" id="BMDY01000007">
    <property type="protein sequence ID" value="GGB01860.1"/>
    <property type="molecule type" value="Genomic_DNA"/>
</dbReference>
<dbReference type="InterPro" id="IPR018062">
    <property type="entry name" value="HTH_AraC-typ_CS"/>
</dbReference>
<comment type="caution">
    <text evidence="6">The sequence shown here is derived from an EMBL/GenBank/DDBJ whole genome shotgun (WGS) entry which is preliminary data.</text>
</comment>
<dbReference type="InterPro" id="IPR009057">
    <property type="entry name" value="Homeodomain-like_sf"/>
</dbReference>
<keyword evidence="2" id="KW-0238">DNA-binding</keyword>
<reference evidence="7" key="1">
    <citation type="journal article" date="2019" name="Int. J. Syst. Evol. Microbiol.">
        <title>The Global Catalogue of Microorganisms (GCM) 10K type strain sequencing project: providing services to taxonomists for standard genome sequencing and annotation.</title>
        <authorList>
            <consortium name="The Broad Institute Genomics Platform"/>
            <consortium name="The Broad Institute Genome Sequencing Center for Infectious Disease"/>
            <person name="Wu L."/>
            <person name="Ma J."/>
        </authorList>
    </citation>
    <scope>NUCLEOTIDE SEQUENCE [LARGE SCALE GENOMIC DNA]</scope>
    <source>
        <strain evidence="7">CGMCC 1.10131</strain>
    </source>
</reference>
<dbReference type="SMART" id="SM00342">
    <property type="entry name" value="HTH_ARAC"/>
    <property type="match status" value="1"/>
</dbReference>
<evidence type="ECO:0000313" key="7">
    <source>
        <dbReference type="Proteomes" id="UP000651977"/>
    </source>
</evidence>
<dbReference type="InterPro" id="IPR018060">
    <property type="entry name" value="HTH_AraC"/>
</dbReference>
<dbReference type="PROSITE" id="PS01124">
    <property type="entry name" value="HTH_ARAC_FAMILY_2"/>
    <property type="match status" value="1"/>
</dbReference>
<dbReference type="PANTHER" id="PTHR43280">
    <property type="entry name" value="ARAC-FAMILY TRANSCRIPTIONAL REGULATOR"/>
    <property type="match status" value="1"/>
</dbReference>
<keyword evidence="4" id="KW-0812">Transmembrane</keyword>
<organism evidence="6 7">
    <name type="scientific">Agarivorans gilvus</name>
    <dbReference type="NCBI Taxonomy" id="680279"/>
    <lineage>
        <taxon>Bacteria</taxon>
        <taxon>Pseudomonadati</taxon>
        <taxon>Pseudomonadota</taxon>
        <taxon>Gammaproteobacteria</taxon>
        <taxon>Alteromonadales</taxon>
        <taxon>Alteromonadaceae</taxon>
        <taxon>Agarivorans</taxon>
    </lineage>
</organism>
<proteinExistence type="predicted"/>
<dbReference type="PANTHER" id="PTHR43280:SF29">
    <property type="entry name" value="ARAC-FAMILY TRANSCRIPTIONAL REGULATOR"/>
    <property type="match status" value="1"/>
</dbReference>
<dbReference type="SUPFAM" id="SSF46689">
    <property type="entry name" value="Homeodomain-like"/>
    <property type="match status" value="1"/>
</dbReference>
<feature type="transmembrane region" description="Helical" evidence="4">
    <location>
        <begin position="103"/>
        <end position="121"/>
    </location>
</feature>
<evidence type="ECO:0000256" key="4">
    <source>
        <dbReference type="SAM" id="Phobius"/>
    </source>
</evidence>
<accession>A0ABQ1I1A3</accession>
<dbReference type="Gene3D" id="1.10.10.60">
    <property type="entry name" value="Homeodomain-like"/>
    <property type="match status" value="2"/>
</dbReference>
<dbReference type="PRINTS" id="PR00032">
    <property type="entry name" value="HTHARAC"/>
</dbReference>
<dbReference type="RefSeq" id="WP_055734508.1">
    <property type="nucleotide sequence ID" value="NZ_BMDY01000007.1"/>
</dbReference>
<evidence type="ECO:0000256" key="1">
    <source>
        <dbReference type="ARBA" id="ARBA00023015"/>
    </source>
</evidence>
<feature type="transmembrane region" description="Helical" evidence="4">
    <location>
        <begin position="220"/>
        <end position="238"/>
    </location>
</feature>
<evidence type="ECO:0000256" key="2">
    <source>
        <dbReference type="ARBA" id="ARBA00023125"/>
    </source>
</evidence>
<sequence>MHLPANITLMSQTLVILVLISFHFGFMFSQLPQHANSKLTRLCLLGMSLLTSSSVLAYVIQLELPQWRNLSFAFIASQMWYGPLLWLYTKLQTDQHFRLQRKLLIHFIPAPLFALLWLNQLPLSAGDLLYFAYAHDDPNNVQNYRLVHKFCAWCSLLGYSLACLKRLKPHQENMKKHYSELSKVDLKWLKALPLAALFTVIICVFIELCRGLGLQHPVNSGDIIVFVTLIFTLVQLQLGMKQIDIFQQHEPVASPIRHPATTKTKPQDVLEKKYQTSSLTHSAATELWHKVQHLMQQQQPYLETGLKISELAAMLDVSVHHLSETFNGYAQRSFYDYINEYRVNEARQLLIAPNMLRYSVTDIGYQVGFSSSSTFYTHFKKLTGMTPRQYRAEQLSIKPC</sequence>
<dbReference type="Pfam" id="PF12833">
    <property type="entry name" value="HTH_18"/>
    <property type="match status" value="1"/>
</dbReference>
<feature type="transmembrane region" description="Helical" evidence="4">
    <location>
        <begin position="72"/>
        <end position="91"/>
    </location>
</feature>
<dbReference type="InterPro" id="IPR020449">
    <property type="entry name" value="Tscrpt_reg_AraC-type_HTH"/>
</dbReference>
<name>A0ABQ1I1A3_9ALTE</name>
<feature type="transmembrane region" description="Helical" evidence="4">
    <location>
        <begin position="6"/>
        <end position="27"/>
    </location>
</feature>
<evidence type="ECO:0000259" key="5">
    <source>
        <dbReference type="PROSITE" id="PS01124"/>
    </source>
</evidence>
<feature type="domain" description="HTH araC/xylS-type" evidence="5">
    <location>
        <begin position="292"/>
        <end position="393"/>
    </location>
</feature>
<feature type="transmembrane region" description="Helical" evidence="4">
    <location>
        <begin position="188"/>
        <end position="208"/>
    </location>
</feature>
<keyword evidence="4" id="KW-0472">Membrane</keyword>
<dbReference type="Proteomes" id="UP000651977">
    <property type="component" value="Unassembled WGS sequence"/>
</dbReference>
<protein>
    <recommendedName>
        <fullName evidence="5">HTH araC/xylS-type domain-containing protein</fullName>
    </recommendedName>
</protein>
<gene>
    <name evidence="6" type="ORF">GCM10007414_13850</name>
</gene>
<keyword evidence="1" id="KW-0805">Transcription regulation</keyword>
<feature type="transmembrane region" description="Helical" evidence="4">
    <location>
        <begin position="39"/>
        <end position="60"/>
    </location>
</feature>